<evidence type="ECO:0000256" key="1">
    <source>
        <dbReference type="ARBA" id="ARBA00022676"/>
    </source>
</evidence>
<dbReference type="GO" id="GO:0016757">
    <property type="term" value="F:glycosyltransferase activity"/>
    <property type="evidence" value="ECO:0007669"/>
    <property type="project" value="UniProtKB-KW"/>
</dbReference>
<comment type="caution">
    <text evidence="4">The sequence shown here is derived from an EMBL/GenBank/DDBJ whole genome shotgun (WGS) entry which is preliminary data.</text>
</comment>
<dbReference type="AlphaFoldDB" id="A0A9D1V9D2"/>
<dbReference type="InterPro" id="IPR029044">
    <property type="entry name" value="Nucleotide-diphossugar_trans"/>
</dbReference>
<dbReference type="Gene3D" id="3.90.550.10">
    <property type="entry name" value="Spore Coat Polysaccharide Biosynthesis Protein SpsA, Chain A"/>
    <property type="match status" value="1"/>
</dbReference>
<dbReference type="Proteomes" id="UP000824204">
    <property type="component" value="Unassembled WGS sequence"/>
</dbReference>
<evidence type="ECO:0000313" key="4">
    <source>
        <dbReference type="EMBL" id="HIX08401.1"/>
    </source>
</evidence>
<dbReference type="Pfam" id="PF00535">
    <property type="entry name" value="Glycos_transf_2"/>
    <property type="match status" value="1"/>
</dbReference>
<organism evidence="4 5">
    <name type="scientific">Candidatus Borkfalkia faecipullorum</name>
    <dbReference type="NCBI Taxonomy" id="2838510"/>
    <lineage>
        <taxon>Bacteria</taxon>
        <taxon>Bacillati</taxon>
        <taxon>Bacillota</taxon>
        <taxon>Clostridia</taxon>
        <taxon>Christensenellales</taxon>
        <taxon>Christensenellaceae</taxon>
        <taxon>Candidatus Borkfalkia</taxon>
    </lineage>
</organism>
<dbReference type="EMBL" id="DXFX01000103">
    <property type="protein sequence ID" value="HIX08401.1"/>
    <property type="molecule type" value="Genomic_DNA"/>
</dbReference>
<dbReference type="CDD" id="cd00761">
    <property type="entry name" value="Glyco_tranf_GTA_type"/>
    <property type="match status" value="1"/>
</dbReference>
<feature type="domain" description="Glycosyltransferase 2-like" evidence="3">
    <location>
        <begin position="5"/>
        <end position="113"/>
    </location>
</feature>
<evidence type="ECO:0000313" key="5">
    <source>
        <dbReference type="Proteomes" id="UP000824204"/>
    </source>
</evidence>
<protein>
    <submittedName>
        <fullName evidence="4">Glycosyltransferase</fullName>
    </submittedName>
</protein>
<keyword evidence="2" id="KW-0808">Transferase</keyword>
<dbReference type="SUPFAM" id="SSF53448">
    <property type="entry name" value="Nucleotide-diphospho-sugar transferases"/>
    <property type="match status" value="1"/>
</dbReference>
<sequence>MKLISFAVPCYNSAGYMRRCIDSLLKGGEDVEIIVVNDGSKDETPLIAAEYAAIHPNVRVVNKENGGHGSGVNKGLELAQGLYYKVVDSDDWLDGDALEKLLALLREHRDAGKLADLYITNFVYEKVCDNARYVRSYVHNFPQGRFFGWEEVKRFHKSNVLLMHSLLYRTDKLRQSNTILPEHTFYVDNIFAYKPLPFMKKLYYLNVDLYRYYIGREDQSVSAKNIVRRYDQQIRVMKEMIGAYTYEQLEGLESGLCGYMKHYLSVVMMLTMMFTAGGREDIPGRKAALGELWDYVRERDGQMYAYLRRSYPALVNWLPFRLRGRVMVAGYLYYSKKIKCS</sequence>
<evidence type="ECO:0000259" key="3">
    <source>
        <dbReference type="Pfam" id="PF00535"/>
    </source>
</evidence>
<dbReference type="PANTHER" id="PTHR22916:SF51">
    <property type="entry name" value="GLYCOSYLTRANSFERASE EPSH-RELATED"/>
    <property type="match status" value="1"/>
</dbReference>
<dbReference type="InterPro" id="IPR001173">
    <property type="entry name" value="Glyco_trans_2-like"/>
</dbReference>
<accession>A0A9D1V9D2</accession>
<evidence type="ECO:0000256" key="2">
    <source>
        <dbReference type="ARBA" id="ARBA00022679"/>
    </source>
</evidence>
<keyword evidence="1" id="KW-0328">Glycosyltransferase</keyword>
<name>A0A9D1V9D2_9FIRM</name>
<proteinExistence type="predicted"/>
<reference evidence="4" key="2">
    <citation type="submission" date="2021-04" db="EMBL/GenBank/DDBJ databases">
        <authorList>
            <person name="Gilroy R."/>
        </authorList>
    </citation>
    <scope>NUCLEOTIDE SEQUENCE</scope>
    <source>
        <strain evidence="4">811</strain>
    </source>
</reference>
<dbReference type="PANTHER" id="PTHR22916">
    <property type="entry name" value="GLYCOSYLTRANSFERASE"/>
    <property type="match status" value="1"/>
</dbReference>
<gene>
    <name evidence="4" type="ORF">H9741_08025</name>
</gene>
<reference evidence="4" key="1">
    <citation type="journal article" date="2021" name="PeerJ">
        <title>Extensive microbial diversity within the chicken gut microbiome revealed by metagenomics and culture.</title>
        <authorList>
            <person name="Gilroy R."/>
            <person name="Ravi A."/>
            <person name="Getino M."/>
            <person name="Pursley I."/>
            <person name="Horton D.L."/>
            <person name="Alikhan N.F."/>
            <person name="Baker D."/>
            <person name="Gharbi K."/>
            <person name="Hall N."/>
            <person name="Watson M."/>
            <person name="Adriaenssens E.M."/>
            <person name="Foster-Nyarko E."/>
            <person name="Jarju S."/>
            <person name="Secka A."/>
            <person name="Antonio M."/>
            <person name="Oren A."/>
            <person name="Chaudhuri R.R."/>
            <person name="La Ragione R."/>
            <person name="Hildebrand F."/>
            <person name="Pallen M.J."/>
        </authorList>
    </citation>
    <scope>NUCLEOTIDE SEQUENCE</scope>
    <source>
        <strain evidence="4">811</strain>
    </source>
</reference>